<comment type="caution">
    <text evidence="5">The sequence shown here is derived from an EMBL/GenBank/DDBJ whole genome shotgun (WGS) entry which is preliminary data.</text>
</comment>
<keyword evidence="5" id="KW-0808">Transferase</keyword>
<proteinExistence type="inferred from homology"/>
<gene>
    <name evidence="5" type="ORF">ISALK_14135</name>
</gene>
<dbReference type="PANTHER" id="PTHR30576:SF10">
    <property type="entry name" value="SLL5057 PROTEIN"/>
    <property type="match status" value="1"/>
</dbReference>
<dbReference type="RefSeq" id="WP_160723469.1">
    <property type="nucleotide sequence ID" value="NZ_SUMG01000036.1"/>
</dbReference>
<evidence type="ECO:0000259" key="4">
    <source>
        <dbReference type="Pfam" id="PF02397"/>
    </source>
</evidence>
<dbReference type="AlphaFoldDB" id="A0AA43XMW2"/>
<keyword evidence="6" id="KW-1185">Reference proteome</keyword>
<evidence type="ECO:0000313" key="6">
    <source>
        <dbReference type="Proteomes" id="UP000449710"/>
    </source>
</evidence>
<sequence>MYFTVKRYMDMILALLGLMVLAPVFILIMVLIKLDSKGPVFFRQKRVGRGKRHFYILKFRTMKIDTPKDMPTHLLKDPDQYITKMGKFLRKTSLDELPQILNIVKGEMSIVGPRPALWNQYDLIKERDKYGANDVPVGLTGWAQINGRDELPIEKKAKLDGKYVDNMGLKLDAVCFIGTFTAVLRRKGVIEGGTGMIGKLKARERRKKEQKIVKEEKKEIEEKQELQREEYREA</sequence>
<accession>A0AA43XMW2</accession>
<dbReference type="EMBL" id="SUMG01000036">
    <property type="protein sequence ID" value="NBG89620.1"/>
    <property type="molecule type" value="Genomic_DNA"/>
</dbReference>
<dbReference type="Pfam" id="PF02397">
    <property type="entry name" value="Bac_transf"/>
    <property type="match status" value="1"/>
</dbReference>
<keyword evidence="3" id="KW-0812">Transmembrane</keyword>
<evidence type="ECO:0000256" key="2">
    <source>
        <dbReference type="SAM" id="MobiDB-lite"/>
    </source>
</evidence>
<feature type="region of interest" description="Disordered" evidence="2">
    <location>
        <begin position="211"/>
        <end position="234"/>
    </location>
</feature>
<dbReference type="PANTHER" id="PTHR30576">
    <property type="entry name" value="COLANIC BIOSYNTHESIS UDP-GLUCOSE LIPID CARRIER TRANSFERASE"/>
    <property type="match status" value="1"/>
</dbReference>
<keyword evidence="3" id="KW-1133">Transmembrane helix</keyword>
<dbReference type="InterPro" id="IPR003362">
    <property type="entry name" value="Bact_transf"/>
</dbReference>
<comment type="similarity">
    <text evidence="1">Belongs to the bacterial sugar transferase family.</text>
</comment>
<name>A0AA43XMW2_9CLOT</name>
<reference evidence="5 6" key="1">
    <citation type="submission" date="2019-04" db="EMBL/GenBank/DDBJ databases">
        <title>Isachenkonia alkalipeptolytica gen. nov. sp. nov. a new anaerobic, alkiliphilic organothrophic bacterium capable to reduce synthesized ferrihydrite isolated from a soda lake.</title>
        <authorList>
            <person name="Toshchakov S.V."/>
            <person name="Zavarzina D.G."/>
            <person name="Zhilina T.N."/>
            <person name="Kostrikina N.A."/>
            <person name="Kublanov I.V."/>
        </authorList>
    </citation>
    <scope>NUCLEOTIDE SEQUENCE [LARGE SCALE GENOMIC DNA]</scope>
    <source>
        <strain evidence="5 6">Z-1701</strain>
    </source>
</reference>
<evidence type="ECO:0000256" key="1">
    <source>
        <dbReference type="ARBA" id="ARBA00006464"/>
    </source>
</evidence>
<organism evidence="5 6">
    <name type="scientific">Isachenkonia alkalipeptolytica</name>
    <dbReference type="NCBI Taxonomy" id="2565777"/>
    <lineage>
        <taxon>Bacteria</taxon>
        <taxon>Bacillati</taxon>
        <taxon>Bacillota</taxon>
        <taxon>Clostridia</taxon>
        <taxon>Eubacteriales</taxon>
        <taxon>Clostridiaceae</taxon>
        <taxon>Isachenkonia</taxon>
    </lineage>
</organism>
<dbReference type="GO" id="GO:0016780">
    <property type="term" value="F:phosphotransferase activity, for other substituted phosphate groups"/>
    <property type="evidence" value="ECO:0007669"/>
    <property type="project" value="TreeGrafter"/>
</dbReference>
<evidence type="ECO:0000256" key="3">
    <source>
        <dbReference type="SAM" id="Phobius"/>
    </source>
</evidence>
<keyword evidence="3" id="KW-0472">Membrane</keyword>
<dbReference type="Proteomes" id="UP000449710">
    <property type="component" value="Unassembled WGS sequence"/>
</dbReference>
<protein>
    <submittedName>
        <fullName evidence="5">Sugar transferase</fullName>
    </submittedName>
</protein>
<evidence type="ECO:0000313" key="5">
    <source>
        <dbReference type="EMBL" id="NBG89620.1"/>
    </source>
</evidence>
<feature type="domain" description="Bacterial sugar transferase" evidence="4">
    <location>
        <begin position="6"/>
        <end position="184"/>
    </location>
</feature>
<feature type="transmembrane region" description="Helical" evidence="3">
    <location>
        <begin position="12"/>
        <end position="32"/>
    </location>
</feature>